<protein>
    <submittedName>
        <fullName evidence="4">Transporter substrate-binding domain-containing protein</fullName>
    </submittedName>
</protein>
<feature type="chain" id="PRO_5026712379" evidence="2">
    <location>
        <begin position="24"/>
        <end position="250"/>
    </location>
</feature>
<feature type="signal peptide" evidence="2">
    <location>
        <begin position="1"/>
        <end position="23"/>
    </location>
</feature>
<dbReference type="Proteomes" id="UP000473699">
    <property type="component" value="Unassembled WGS sequence"/>
</dbReference>
<dbReference type="RefSeq" id="WP_154528843.1">
    <property type="nucleotide sequence ID" value="NZ_VUNH01000006.1"/>
</dbReference>
<dbReference type="PANTHER" id="PTHR35936">
    <property type="entry name" value="MEMBRANE-BOUND LYTIC MUREIN TRANSGLYCOSYLASE F"/>
    <property type="match status" value="1"/>
</dbReference>
<reference evidence="4 5" key="1">
    <citation type="submission" date="2019-08" db="EMBL/GenBank/DDBJ databases">
        <title>In-depth cultivation of the pig gut microbiome towards novel bacterial diversity and tailored functional studies.</title>
        <authorList>
            <person name="Wylensek D."/>
            <person name="Hitch T.C.A."/>
            <person name="Clavel T."/>
        </authorList>
    </citation>
    <scope>NUCLEOTIDE SEQUENCE [LARGE SCALE GENOMIC DNA]</scope>
    <source>
        <strain evidence="4 5">SM-530-WT-4B</strain>
    </source>
</reference>
<accession>A0A6L5YDW3</accession>
<dbReference type="InterPro" id="IPR001638">
    <property type="entry name" value="Solute-binding_3/MltF_N"/>
</dbReference>
<dbReference type="Pfam" id="PF00497">
    <property type="entry name" value="SBP_bac_3"/>
    <property type="match status" value="1"/>
</dbReference>
<proteinExistence type="predicted"/>
<evidence type="ECO:0000313" key="5">
    <source>
        <dbReference type="Proteomes" id="UP000473699"/>
    </source>
</evidence>
<dbReference type="SUPFAM" id="SSF53850">
    <property type="entry name" value="Periplasmic binding protein-like II"/>
    <property type="match status" value="1"/>
</dbReference>
<evidence type="ECO:0000259" key="3">
    <source>
        <dbReference type="SMART" id="SM00062"/>
    </source>
</evidence>
<feature type="domain" description="Solute-binding protein family 3/N-terminal" evidence="3">
    <location>
        <begin position="24"/>
        <end position="249"/>
    </location>
</feature>
<dbReference type="EMBL" id="VUNH01000006">
    <property type="protein sequence ID" value="MST55752.1"/>
    <property type="molecule type" value="Genomic_DNA"/>
</dbReference>
<dbReference type="PANTHER" id="PTHR35936:SF17">
    <property type="entry name" value="ARGININE-BINDING EXTRACELLULAR PROTEIN ARTP"/>
    <property type="match status" value="1"/>
</dbReference>
<dbReference type="AlphaFoldDB" id="A0A6L5YDW3"/>
<keyword evidence="5" id="KW-1185">Reference proteome</keyword>
<evidence type="ECO:0000313" key="4">
    <source>
        <dbReference type="EMBL" id="MST55752.1"/>
    </source>
</evidence>
<dbReference type="Gene3D" id="3.40.190.10">
    <property type="entry name" value="Periplasmic binding protein-like II"/>
    <property type="match status" value="2"/>
</dbReference>
<sequence length="250" mass="27076">MKFFGKTVAALVALVTAPLAARADLRVATASTYPPYEFLNEKGELDGFDKDLMEEIGRRLGEKIVWLDTGHYDMVIPSLVTDRADVIAAGMSATPIRAKRVLFSTPYVPTMASFVTAPGVAVKKLEDLRGLRGCVPVGTTQDVFLTPLAGELGFQIKNFAKIEECLWDIVTGRSDFTLMDVPVADKILELPSFQGKAVRGYTFQLTGAGKALAVNLGNTELKNKLDRAIAALEADGTLPALRGKWKLGKK</sequence>
<evidence type="ECO:0000256" key="2">
    <source>
        <dbReference type="SAM" id="SignalP"/>
    </source>
</evidence>
<evidence type="ECO:0000256" key="1">
    <source>
        <dbReference type="ARBA" id="ARBA00022729"/>
    </source>
</evidence>
<organism evidence="4 5">
    <name type="scientific">Pyramidobacter porci</name>
    <dbReference type="NCBI Taxonomy" id="2605789"/>
    <lineage>
        <taxon>Bacteria</taxon>
        <taxon>Thermotogati</taxon>
        <taxon>Synergistota</taxon>
        <taxon>Synergistia</taxon>
        <taxon>Synergistales</taxon>
        <taxon>Dethiosulfovibrionaceae</taxon>
        <taxon>Pyramidobacter</taxon>
    </lineage>
</organism>
<gene>
    <name evidence="4" type="ORF">FYJ74_06870</name>
</gene>
<comment type="caution">
    <text evidence="4">The sequence shown here is derived from an EMBL/GenBank/DDBJ whole genome shotgun (WGS) entry which is preliminary data.</text>
</comment>
<name>A0A6L5YDW3_9BACT</name>
<keyword evidence="1 2" id="KW-0732">Signal</keyword>
<dbReference type="SMART" id="SM00062">
    <property type="entry name" value="PBPb"/>
    <property type="match status" value="1"/>
</dbReference>